<evidence type="ECO:0000313" key="3">
    <source>
        <dbReference type="EMBL" id="GAA4093634.1"/>
    </source>
</evidence>
<dbReference type="EMBL" id="BAABCV010000004">
    <property type="protein sequence ID" value="GAA4093634.1"/>
    <property type="molecule type" value="Genomic_DNA"/>
</dbReference>
<feature type="domain" description="Glycosyl transferase family 1" evidence="1">
    <location>
        <begin position="198"/>
        <end position="351"/>
    </location>
</feature>
<reference evidence="4" key="1">
    <citation type="journal article" date="2019" name="Int. J. Syst. Evol. Microbiol.">
        <title>The Global Catalogue of Microorganisms (GCM) 10K type strain sequencing project: providing services to taxonomists for standard genome sequencing and annotation.</title>
        <authorList>
            <consortium name="The Broad Institute Genomics Platform"/>
            <consortium name="The Broad Institute Genome Sequencing Center for Infectious Disease"/>
            <person name="Wu L."/>
            <person name="Ma J."/>
        </authorList>
    </citation>
    <scope>NUCLEOTIDE SEQUENCE [LARGE SCALE GENOMIC DNA]</scope>
    <source>
        <strain evidence="4">JCM 17085</strain>
    </source>
</reference>
<dbReference type="Pfam" id="PF00534">
    <property type="entry name" value="Glycos_transf_1"/>
    <property type="match status" value="1"/>
</dbReference>
<evidence type="ECO:0000259" key="1">
    <source>
        <dbReference type="Pfam" id="PF00534"/>
    </source>
</evidence>
<proteinExistence type="predicted"/>
<dbReference type="InterPro" id="IPR028098">
    <property type="entry name" value="Glyco_trans_4-like_N"/>
</dbReference>
<evidence type="ECO:0000313" key="4">
    <source>
        <dbReference type="Proteomes" id="UP001500841"/>
    </source>
</evidence>
<evidence type="ECO:0000259" key="2">
    <source>
        <dbReference type="Pfam" id="PF13439"/>
    </source>
</evidence>
<accession>A0ABP7WPF5</accession>
<comment type="caution">
    <text evidence="3">The sequence shown here is derived from an EMBL/GenBank/DDBJ whole genome shotgun (WGS) entry which is preliminary data.</text>
</comment>
<sequence>MKILQINASYKPAFIYGGPTMSVSKLSEEVAKAGCTLNVYTTTANGTDELPIMPNITKSVDGVEVSYFKRITKDHSHLSPALLRALWRNAGQYDVIHIHAWWNLVSVLSALVAQLKRVPVVISPRGTLSDYSFDYKNSLIKKLLHNWLGRPLLNRSFIHATSPAEQQSLQQIIKPRHIFDIPNFVKIASSAKTKLKEDSIFKLLFFSRIDEKKGLDILLHALALLKIPYHLTIAGNGDDNYISFLKNIAHYNNTERYISWIGFRHDDKFDILAGHDLMILPSHNENFGNVVIESLSAGTPVLLSEGVGLAGYVTKNNMGWVCQANPQSVAGVIQDIAINQKNKLQQISAYAPGLIHADFDENKLVQRYIGMYQHIIKSKRP</sequence>
<dbReference type="PANTHER" id="PTHR45947">
    <property type="entry name" value="SULFOQUINOVOSYL TRANSFERASE SQD2"/>
    <property type="match status" value="1"/>
</dbReference>
<dbReference type="InterPro" id="IPR050194">
    <property type="entry name" value="Glycosyltransferase_grp1"/>
</dbReference>
<gene>
    <name evidence="3" type="ORF">GCM10022392_15180</name>
</gene>
<organism evidence="3 4">
    <name type="scientific">Mucilaginibacter panaciglaebae</name>
    <dbReference type="NCBI Taxonomy" id="502331"/>
    <lineage>
        <taxon>Bacteria</taxon>
        <taxon>Pseudomonadati</taxon>
        <taxon>Bacteroidota</taxon>
        <taxon>Sphingobacteriia</taxon>
        <taxon>Sphingobacteriales</taxon>
        <taxon>Sphingobacteriaceae</taxon>
        <taxon>Mucilaginibacter</taxon>
    </lineage>
</organism>
<keyword evidence="4" id="KW-1185">Reference proteome</keyword>
<dbReference type="InterPro" id="IPR001296">
    <property type="entry name" value="Glyco_trans_1"/>
</dbReference>
<dbReference type="Gene3D" id="3.40.50.2000">
    <property type="entry name" value="Glycogen Phosphorylase B"/>
    <property type="match status" value="2"/>
</dbReference>
<feature type="domain" description="Glycosyltransferase subfamily 4-like N-terminal" evidence="2">
    <location>
        <begin position="16"/>
        <end position="186"/>
    </location>
</feature>
<dbReference type="Pfam" id="PF13439">
    <property type="entry name" value="Glyco_transf_4"/>
    <property type="match status" value="1"/>
</dbReference>
<dbReference type="PANTHER" id="PTHR45947:SF3">
    <property type="entry name" value="SULFOQUINOVOSYL TRANSFERASE SQD2"/>
    <property type="match status" value="1"/>
</dbReference>
<dbReference type="Proteomes" id="UP001500841">
    <property type="component" value="Unassembled WGS sequence"/>
</dbReference>
<protein>
    <submittedName>
        <fullName evidence="3">Glycosyltransferase</fullName>
    </submittedName>
</protein>
<dbReference type="NCBIfam" id="NF046085">
    <property type="entry name" value="XrtY_assoc_Gly1"/>
    <property type="match status" value="1"/>
</dbReference>
<dbReference type="SUPFAM" id="SSF53756">
    <property type="entry name" value="UDP-Glycosyltransferase/glycogen phosphorylase"/>
    <property type="match status" value="1"/>
</dbReference>
<name>A0ABP7WPF5_9SPHI</name>
<dbReference type="RefSeq" id="WP_345102462.1">
    <property type="nucleotide sequence ID" value="NZ_BAABCV010000004.1"/>
</dbReference>